<organism evidence="1 2">
    <name type="scientific">Maribacter litoralis</name>
    <dbReference type="NCBI Taxonomy" id="2059726"/>
    <lineage>
        <taxon>Bacteria</taxon>
        <taxon>Pseudomonadati</taxon>
        <taxon>Bacteroidota</taxon>
        <taxon>Flavobacteriia</taxon>
        <taxon>Flavobacteriales</taxon>
        <taxon>Flavobacteriaceae</taxon>
        <taxon>Maribacter</taxon>
    </lineage>
</organism>
<dbReference type="Proteomes" id="UP000430202">
    <property type="component" value="Unassembled WGS sequence"/>
</dbReference>
<dbReference type="EMBL" id="CABWLR010000003">
    <property type="protein sequence ID" value="VXB57643.1"/>
    <property type="molecule type" value="Genomic_DNA"/>
</dbReference>
<evidence type="ECO:0000313" key="1">
    <source>
        <dbReference type="EMBL" id="VXB57643.1"/>
    </source>
</evidence>
<gene>
    <name evidence="1" type="ORF">MARI151_30048</name>
</gene>
<proteinExistence type="predicted"/>
<sequence length="46" mass="5313">MRRCGVMLAFFIVILWIASHVMEDEESFSGNMEVAIEQNLTKVNRP</sequence>
<dbReference type="RefSeq" id="WP_159302727.1">
    <property type="nucleotide sequence ID" value="NZ_LR733271.1"/>
</dbReference>
<reference evidence="1 2" key="1">
    <citation type="submission" date="2019-10" db="EMBL/GenBank/DDBJ databases">
        <authorList>
            <person name="Karimi E."/>
        </authorList>
    </citation>
    <scope>NUCLEOTIDE SEQUENCE [LARGE SCALE GENOMIC DNA]</scope>
    <source>
        <strain evidence="1">Maribacter sp. 151</strain>
    </source>
</reference>
<dbReference type="AlphaFoldDB" id="A0A653RWF5"/>
<accession>A0A653RWF5</accession>
<evidence type="ECO:0000313" key="2">
    <source>
        <dbReference type="Proteomes" id="UP000430202"/>
    </source>
</evidence>
<keyword evidence="2" id="KW-1185">Reference proteome</keyword>
<protein>
    <submittedName>
        <fullName evidence="1">Uncharacterized protein</fullName>
    </submittedName>
</protein>
<name>A0A653RWF5_9FLAO</name>